<feature type="transmembrane region" description="Helical" evidence="2">
    <location>
        <begin position="227"/>
        <end position="250"/>
    </location>
</feature>
<feature type="transmembrane region" description="Helical" evidence="2">
    <location>
        <begin position="120"/>
        <end position="141"/>
    </location>
</feature>
<feature type="compositionally biased region" description="Polar residues" evidence="1">
    <location>
        <begin position="359"/>
        <end position="368"/>
    </location>
</feature>
<evidence type="ECO:0000313" key="3">
    <source>
        <dbReference type="EMBL" id="KIM85379.1"/>
    </source>
</evidence>
<feature type="transmembrane region" description="Helical" evidence="2">
    <location>
        <begin position="87"/>
        <end position="108"/>
    </location>
</feature>
<protein>
    <submittedName>
        <fullName evidence="3">Uncharacterized protein</fullName>
    </submittedName>
</protein>
<feature type="region of interest" description="Disordered" evidence="1">
    <location>
        <begin position="524"/>
        <end position="546"/>
    </location>
</feature>
<reference evidence="4" key="2">
    <citation type="submission" date="2015-01" db="EMBL/GenBank/DDBJ databases">
        <title>Evolutionary Origins and Diversification of the Mycorrhizal Mutualists.</title>
        <authorList>
            <consortium name="DOE Joint Genome Institute"/>
            <consortium name="Mycorrhizal Genomics Consortium"/>
            <person name="Kohler A."/>
            <person name="Kuo A."/>
            <person name="Nagy L.G."/>
            <person name="Floudas D."/>
            <person name="Copeland A."/>
            <person name="Barry K.W."/>
            <person name="Cichocki N."/>
            <person name="Veneault-Fourrey C."/>
            <person name="LaButti K."/>
            <person name="Lindquist E.A."/>
            <person name="Lipzen A."/>
            <person name="Lundell T."/>
            <person name="Morin E."/>
            <person name="Murat C."/>
            <person name="Riley R."/>
            <person name="Ohm R."/>
            <person name="Sun H."/>
            <person name="Tunlid A."/>
            <person name="Henrissat B."/>
            <person name="Grigoriev I.V."/>
            <person name="Hibbett D.S."/>
            <person name="Martin F."/>
        </authorList>
    </citation>
    <scope>NUCLEOTIDE SEQUENCE [LARGE SCALE GENOMIC DNA]</scope>
    <source>
        <strain evidence="4">F 1598</strain>
    </source>
</reference>
<feature type="compositionally biased region" description="Low complexity" evidence="1">
    <location>
        <begin position="534"/>
        <end position="543"/>
    </location>
</feature>
<feature type="region of interest" description="Disordered" evidence="1">
    <location>
        <begin position="584"/>
        <end position="609"/>
    </location>
</feature>
<reference evidence="3 4" key="1">
    <citation type="submission" date="2014-04" db="EMBL/GenBank/DDBJ databases">
        <authorList>
            <consortium name="DOE Joint Genome Institute"/>
            <person name="Kuo A."/>
            <person name="Tarkka M."/>
            <person name="Buscot F."/>
            <person name="Kohler A."/>
            <person name="Nagy L.G."/>
            <person name="Floudas D."/>
            <person name="Copeland A."/>
            <person name="Barry K.W."/>
            <person name="Cichocki N."/>
            <person name="Veneault-Fourrey C."/>
            <person name="LaButti K."/>
            <person name="Lindquist E.A."/>
            <person name="Lipzen A."/>
            <person name="Lundell T."/>
            <person name="Morin E."/>
            <person name="Murat C."/>
            <person name="Sun H."/>
            <person name="Tunlid A."/>
            <person name="Henrissat B."/>
            <person name="Grigoriev I.V."/>
            <person name="Hibbett D.S."/>
            <person name="Martin F."/>
            <person name="Nordberg H.P."/>
            <person name="Cantor M.N."/>
            <person name="Hua S.X."/>
        </authorList>
    </citation>
    <scope>NUCLEOTIDE SEQUENCE [LARGE SCALE GENOMIC DNA]</scope>
    <source>
        <strain evidence="3 4">F 1598</strain>
    </source>
</reference>
<feature type="transmembrane region" description="Helical" evidence="2">
    <location>
        <begin position="435"/>
        <end position="458"/>
    </location>
</feature>
<name>A0A0C3G024_PILCF</name>
<feature type="region of interest" description="Disordered" evidence="1">
    <location>
        <begin position="346"/>
        <end position="382"/>
    </location>
</feature>
<proteinExistence type="predicted"/>
<feature type="region of interest" description="Disordered" evidence="1">
    <location>
        <begin position="1"/>
        <end position="26"/>
    </location>
</feature>
<dbReference type="HOGENOM" id="CLU_026506_0_0_1"/>
<feature type="transmembrane region" description="Helical" evidence="2">
    <location>
        <begin position="186"/>
        <end position="207"/>
    </location>
</feature>
<gene>
    <name evidence="3" type="ORF">PILCRDRAFT_817387</name>
</gene>
<evidence type="ECO:0000256" key="1">
    <source>
        <dbReference type="SAM" id="MobiDB-lite"/>
    </source>
</evidence>
<feature type="compositionally biased region" description="Polar residues" evidence="1">
    <location>
        <begin position="584"/>
        <end position="595"/>
    </location>
</feature>
<feature type="compositionally biased region" description="Low complexity" evidence="1">
    <location>
        <begin position="9"/>
        <end position="26"/>
    </location>
</feature>
<feature type="transmembrane region" description="Helical" evidence="2">
    <location>
        <begin position="153"/>
        <end position="174"/>
    </location>
</feature>
<dbReference type="EMBL" id="KN832985">
    <property type="protein sequence ID" value="KIM85379.1"/>
    <property type="molecule type" value="Genomic_DNA"/>
</dbReference>
<dbReference type="InParanoid" id="A0A0C3G024"/>
<keyword evidence="2" id="KW-0472">Membrane</keyword>
<keyword evidence="4" id="KW-1185">Reference proteome</keyword>
<sequence>MPLPPPPAEAQTEAPPGPPTAMATAPPSACCSATADQVIVHLSTTFTISDYHRYYDSPIQSFTPTYETLPDGSLVTPPYLHNLKNTYSSLIFLSVLTAVFFRNILVSGDYIWRGKVKKKSLFYLLFASQLLGPVVLLPALISYTHDSVSCTVVFTLACAVSFVSICILVTGILGVKAYMSLDRSRIVGAVLIFIQAVWLAIAVIDGFKIQGERQLSGQCIRTSDGMIPYMVIVQCVQSFFISCCFIYAVWKSSGLPAARSRISLLLSSMDHIDEKLGNLSEVSDDSDGQHVRRGWWDYVPGSEKPPLPSQGVNSPHHSGLFVALRWPFGRLWRSHEDDDLKIAAARKPSLHSESPLPQPSSIRLSENPASDRDETARAPSPVPSFSSRLIGLRPRMVLLREVMRDELCYTTFITSLCVVVTVVAVAGVNTRMLSVAGWLTLNWAVISVLAVHSFGRVIQRHEIEAMMQHPWSWDHSLQTDRRALEPPRRPRSSSLWSPKISTTSRCARRNAHFDRDDISEGNIRLYPRSKGDESMSISRSSLPSPEPTLCGSSFNMPLHHAPGITSSPTTDEYHISYLDYNSSISTNPGPQQTVFTPADLPLHYQQDGR</sequence>
<dbReference type="OrthoDB" id="3267487at2759"/>
<evidence type="ECO:0000256" key="2">
    <source>
        <dbReference type="SAM" id="Phobius"/>
    </source>
</evidence>
<dbReference type="Proteomes" id="UP000054166">
    <property type="component" value="Unassembled WGS sequence"/>
</dbReference>
<organism evidence="3 4">
    <name type="scientific">Piloderma croceum (strain F 1598)</name>
    <dbReference type="NCBI Taxonomy" id="765440"/>
    <lineage>
        <taxon>Eukaryota</taxon>
        <taxon>Fungi</taxon>
        <taxon>Dikarya</taxon>
        <taxon>Basidiomycota</taxon>
        <taxon>Agaricomycotina</taxon>
        <taxon>Agaricomycetes</taxon>
        <taxon>Agaricomycetidae</taxon>
        <taxon>Atheliales</taxon>
        <taxon>Atheliaceae</taxon>
        <taxon>Piloderma</taxon>
    </lineage>
</organism>
<dbReference type="AlphaFoldDB" id="A0A0C3G024"/>
<keyword evidence="2" id="KW-0812">Transmembrane</keyword>
<feature type="transmembrane region" description="Helical" evidence="2">
    <location>
        <begin position="407"/>
        <end position="429"/>
    </location>
</feature>
<accession>A0A0C3G024</accession>
<keyword evidence="2" id="KW-1133">Transmembrane helix</keyword>
<evidence type="ECO:0000313" key="4">
    <source>
        <dbReference type="Proteomes" id="UP000054166"/>
    </source>
</evidence>